<accession>I9DWI6</accession>
<dbReference type="Proteomes" id="UP000035062">
    <property type="component" value="Unassembled WGS sequence"/>
</dbReference>
<evidence type="ECO:0000313" key="1">
    <source>
        <dbReference type="EMBL" id="EIW90580.1"/>
    </source>
</evidence>
<name>I9DWI6_9ALTE</name>
<evidence type="ECO:0000313" key="2">
    <source>
        <dbReference type="Proteomes" id="UP000035062"/>
    </source>
</evidence>
<keyword evidence="2" id="KW-1185">Reference proteome</keyword>
<dbReference type="EMBL" id="AKKU01000001">
    <property type="protein sequence ID" value="EIW90580.1"/>
    <property type="molecule type" value="Genomic_DNA"/>
</dbReference>
<reference evidence="1 2" key="1">
    <citation type="journal article" date="2012" name="J. Bacteriol.">
        <title>Genome Sequence of Pectin-Degrading Alishewanella agri, Isolated from Landfill Soil.</title>
        <authorList>
            <person name="Kim J."/>
            <person name="Jung J."/>
            <person name="Sung J.S."/>
            <person name="Chun J."/>
            <person name="Park W."/>
        </authorList>
    </citation>
    <scope>NUCLEOTIDE SEQUENCE [LARGE SCALE GENOMIC DNA]</scope>
    <source>
        <strain evidence="1 2">BL06</strain>
    </source>
</reference>
<comment type="caution">
    <text evidence="1">The sequence shown here is derived from an EMBL/GenBank/DDBJ whole genome shotgun (WGS) entry which is preliminary data.</text>
</comment>
<proteinExistence type="predicted"/>
<protein>
    <submittedName>
        <fullName evidence="1">Uncharacterized protein</fullName>
    </submittedName>
</protein>
<organism evidence="1 2">
    <name type="scientific">Alishewanella agri BL06</name>
    <dbReference type="NCBI Taxonomy" id="1195246"/>
    <lineage>
        <taxon>Bacteria</taxon>
        <taxon>Pseudomonadati</taxon>
        <taxon>Pseudomonadota</taxon>
        <taxon>Gammaproteobacteria</taxon>
        <taxon>Alteromonadales</taxon>
        <taxon>Alteromonadaceae</taxon>
        <taxon>Alishewanella</taxon>
    </lineage>
</organism>
<sequence>MKGFIILFQRQTSPRGLIIRQRTKHLIVELLSYAIPKLIKLLKSAKVNMNISKQLVLPSILFLKLQAI</sequence>
<gene>
    <name evidence="1" type="ORF">AGRI_01885</name>
</gene>
<dbReference type="AlphaFoldDB" id="I9DWI6"/>